<organism evidence="1 2">
    <name type="scientific">Danionella cerebrum</name>
    <dbReference type="NCBI Taxonomy" id="2873325"/>
    <lineage>
        <taxon>Eukaryota</taxon>
        <taxon>Metazoa</taxon>
        <taxon>Chordata</taxon>
        <taxon>Craniata</taxon>
        <taxon>Vertebrata</taxon>
        <taxon>Euteleostomi</taxon>
        <taxon>Actinopterygii</taxon>
        <taxon>Neopterygii</taxon>
        <taxon>Teleostei</taxon>
        <taxon>Ostariophysi</taxon>
        <taxon>Cypriniformes</taxon>
        <taxon>Danionidae</taxon>
        <taxon>Danioninae</taxon>
        <taxon>Danionella</taxon>
    </lineage>
</organism>
<feature type="non-terminal residue" evidence="1">
    <location>
        <position position="175"/>
    </location>
</feature>
<dbReference type="PANTHER" id="PTHR31025">
    <property type="entry name" value="SI:CH211-196P9.1-RELATED"/>
    <property type="match status" value="1"/>
</dbReference>
<dbReference type="OrthoDB" id="8806090at2759"/>
<keyword evidence="2" id="KW-1185">Reference proteome</keyword>
<dbReference type="PANTHER" id="PTHR31025:SF30">
    <property type="entry name" value="SI:DKEY-15H8.17"/>
    <property type="match status" value="1"/>
</dbReference>
<dbReference type="STRING" id="623744.A0A553MU34"/>
<dbReference type="AlphaFoldDB" id="A0A553MU34"/>
<sequence>MEEIHLHEGLTGAERGDVCKLMEVSYWLQRHMINATPPTSIADLKNKWPFLFIQRHFFSFKPTNDEVRNILSRGENDVTAMVLQLLLAHFKENLDGLVLQADEFAAPSDIQQSLHLPESQSLSNRRWMLSMESHVVCEGAQPNFVSGLAALFSTFYNFNLQYQEVAACTLELELF</sequence>
<protein>
    <submittedName>
        <fullName evidence="1">Uncharacterized protein</fullName>
    </submittedName>
</protein>
<proteinExistence type="predicted"/>
<comment type="caution">
    <text evidence="1">The sequence shown here is derived from an EMBL/GenBank/DDBJ whole genome shotgun (WGS) entry which is preliminary data.</text>
</comment>
<dbReference type="EMBL" id="SRMA01027268">
    <property type="protein sequence ID" value="TRY56684.1"/>
    <property type="molecule type" value="Genomic_DNA"/>
</dbReference>
<evidence type="ECO:0000313" key="1">
    <source>
        <dbReference type="EMBL" id="TRY56684.1"/>
    </source>
</evidence>
<dbReference type="Proteomes" id="UP000316079">
    <property type="component" value="Unassembled WGS sequence"/>
</dbReference>
<accession>A0A553MU34</accession>
<gene>
    <name evidence="1" type="ORF">DNTS_034241</name>
</gene>
<evidence type="ECO:0000313" key="2">
    <source>
        <dbReference type="Proteomes" id="UP000316079"/>
    </source>
</evidence>
<name>A0A553MU34_9TELE</name>
<reference evidence="1 2" key="1">
    <citation type="journal article" date="2019" name="Sci. Data">
        <title>Hybrid genome assembly and annotation of Danionella translucida.</title>
        <authorList>
            <person name="Kadobianskyi M."/>
            <person name="Schulze L."/>
            <person name="Schuelke M."/>
            <person name="Judkewitz B."/>
        </authorList>
    </citation>
    <scope>NUCLEOTIDE SEQUENCE [LARGE SCALE GENOMIC DNA]</scope>
    <source>
        <strain evidence="1 2">Bolton</strain>
    </source>
</reference>